<feature type="region of interest" description="Disordered" evidence="3">
    <location>
        <begin position="37"/>
        <end position="88"/>
    </location>
</feature>
<dbReference type="PANTHER" id="PTHR43784">
    <property type="entry name" value="GDSL-LIKE LIPASE/ACYLHYDROLASE, PUTATIVE (AFU_ORTHOLOGUE AFUA_2G00820)-RELATED"/>
    <property type="match status" value="1"/>
</dbReference>
<dbReference type="SUPFAM" id="SSF52266">
    <property type="entry name" value="SGNH hydrolase"/>
    <property type="match status" value="1"/>
</dbReference>
<feature type="region of interest" description="Disordered" evidence="3">
    <location>
        <begin position="427"/>
        <end position="476"/>
    </location>
</feature>
<feature type="chain" id="PRO_5030843210" description="LamG-like jellyroll fold domain-containing protein" evidence="4">
    <location>
        <begin position="33"/>
        <end position="1986"/>
    </location>
</feature>
<feature type="compositionally biased region" description="Low complexity" evidence="3">
    <location>
        <begin position="298"/>
        <end position="309"/>
    </location>
</feature>
<feature type="compositionally biased region" description="Polar residues" evidence="3">
    <location>
        <begin position="427"/>
        <end position="437"/>
    </location>
</feature>
<keyword evidence="2" id="KW-1015">Disulfide bond</keyword>
<proteinExistence type="predicted"/>
<organism evidence="6 7">
    <name type="scientific">Kitasatospora kifunensis</name>
    <name type="common">Streptomyces kifunensis</name>
    <dbReference type="NCBI Taxonomy" id="58351"/>
    <lineage>
        <taxon>Bacteria</taxon>
        <taxon>Bacillati</taxon>
        <taxon>Actinomycetota</taxon>
        <taxon>Actinomycetes</taxon>
        <taxon>Kitasatosporales</taxon>
        <taxon>Streptomycetaceae</taxon>
        <taxon>Kitasatospora</taxon>
    </lineage>
</organism>
<evidence type="ECO:0000256" key="2">
    <source>
        <dbReference type="ARBA" id="ARBA00023157"/>
    </source>
</evidence>
<feature type="compositionally biased region" description="Low complexity" evidence="3">
    <location>
        <begin position="37"/>
        <end position="76"/>
    </location>
</feature>
<dbReference type="RefSeq" id="WP_184938157.1">
    <property type="nucleotide sequence ID" value="NZ_JACHJV010000001.1"/>
</dbReference>
<dbReference type="PROSITE" id="PS51318">
    <property type="entry name" value="TAT"/>
    <property type="match status" value="1"/>
</dbReference>
<keyword evidence="7" id="KW-1185">Reference proteome</keyword>
<dbReference type="SUPFAM" id="SSF49899">
    <property type="entry name" value="Concanavalin A-like lectins/glucanases"/>
    <property type="match status" value="2"/>
</dbReference>
<reference evidence="6 7" key="1">
    <citation type="submission" date="2020-08" db="EMBL/GenBank/DDBJ databases">
        <title>Sequencing the genomes of 1000 actinobacteria strains.</title>
        <authorList>
            <person name="Klenk H.-P."/>
        </authorList>
    </citation>
    <scope>NUCLEOTIDE SEQUENCE [LARGE SCALE GENOMIC DNA]</scope>
    <source>
        <strain evidence="6 7">DSM 41654</strain>
    </source>
</reference>
<dbReference type="InterPro" id="IPR006558">
    <property type="entry name" value="LamG-like"/>
</dbReference>
<keyword evidence="1 4" id="KW-0732">Signal</keyword>
<feature type="compositionally biased region" description="Polar residues" evidence="3">
    <location>
        <begin position="989"/>
        <end position="1005"/>
    </location>
</feature>
<name>A0A7W7R5W0_KITKI</name>
<protein>
    <recommendedName>
        <fullName evidence="5">LamG-like jellyroll fold domain-containing protein</fullName>
    </recommendedName>
</protein>
<dbReference type="SMART" id="SM00560">
    <property type="entry name" value="LamGL"/>
    <property type="match status" value="2"/>
</dbReference>
<feature type="domain" description="LamG-like jellyroll fold" evidence="5">
    <location>
        <begin position="1223"/>
        <end position="1367"/>
    </location>
</feature>
<sequence length="1986" mass="202439">MRRPNRAAISRRTSLSLVAAIAAFTVTVPVAAAAPAAGPASAPSAASAKQSQGTTPAGATSTPAPAPIAPDAGAASKKAKSTGKPVEVASLTTEASQVMAKPDGNYELQTYVHPVRVKQDGNWTPVDTTLVKHADGTIAPKAAASSAVFSGGGVAPAVTLSHGDQKLAMSWPTTLPTPVLSGSSATYPSVLPGVDLQLTATSEAYTEVLVVHDAKAAADPELKDLHLGVSGTNLTVHPTDDGSLSATDGQGQEVYRSSPAMMWDSTDEPKEGPKPTATDPGSGHLSKLDVSTSGSPGATAAPQPSEAAPAPTPSPSPAAAQTTDVKLAAPDAALKGPDVRYPLYIDPWFAPGPGASSTYWVSVSNKGYNTYNVSTQDARAGYCGWTGCNYDILRSYFNMNVSGIQARNGVKANLTSARFYLTQTHDGACSSQPTDLNESGWVDGNTSWPGPLGRQLDQQSSDAGGNSDCPKNSGDLNFDASSGVQDAINGNWSILTLGVHADNENDANQWKRFGNNPHLDIDYNYPPTPATNVSVSGEFACNGVNYVTNNTNFTVNAQAWDQNPNPLPLRYWFEVWNDSSKLSWNWNYAPVQTSSGAVGSWQSNYGTYPNGNYRVRATVENVPQSDPAPPVWANTGASGDNDGNYNGSIGNAALHGFTVLNETMPSPKVASYDFQTDQSGNPVWGLPQGTGGQFELSNNGNSNTAGYSYAIDSGGSVDGLTNGTCNYSSQRTAGGAVYGMIPDSGGSAALALPSGLSVGHHTLWVKSFDAAHNMSPSATAYEFFISPNYNVPQVKYEAEDSKSVTLATSAPKGVATAPTTSVQSWGPQVWSGGSQVMFLGSEPGDQYKMTFNTTLDADYALGLRLTKSTDYGMLQADLDGTVLGDTGTSPFNGYTSTCCSTAFLSLGGARLTPGPHTLTLTVTGTDPGTATSASHGRYWAGVDYISAIPINNAAYANFSSAMNNHGISDDANPGSANLDLSARNPSGDAGSTTGTGNSLSKQAMSSAGLGAGNSFTTSGINFTMPTPNGSGNDNVVAMGQTITLDPAQQVPANAVGLLVASVCGTAPTSSATLTYTAGPAPDKPITSPVPDWVTGTAQTAAYTLQHVNTPSGTGNPGRLYLLVLPANPAATVQSITLPNYGTTLVPGTCPNALHVLAIGVRPAASANAPSSTDTSGANHPLAEIGNVGFSTDHGSSAATGGSALFDGTGGALATSTPVLDTSKSYTVSAWVKPTNLAGGYTLISQSGTTACAFQLYYSSWGHAWAFGVNPSDTNGVATTAIYGPTTGANAPQAGVWAHLVGVYDATAKTIQLYVNGAPAASAPYTGTVWNATAGLQLGRHLSAGSYSDYASALISDVQVYQRALTAADANTLAGYAAPTALATPAGSWPLADFGRSWIGAWASVPTSGTTTSGSNTFVGQTLRQTVHPSTLGSGTDAKVRIRLNNRFDTAPATVTAATVALAGAAGPAATGTTVPLTFGGRTSVTILPGAEVFSDPVAVSALGGNGDLSLSLYFANGVTAAPTSPQANVVGYLAGGDQTASTGTGTTWTPGLNGWYFVSGVDVTSTDTTQGTVAVLGDQNALGSAAGVTSWADKLPTALSTAGVVSPGGIVNLSNKSTTASGVANSLGQRLHNWWRLSDGSGTTAADLTGNAPITFSGGTSWNADHPASTSGSVYVDGSTGAGATNNTPGVDTTKSFTVSVWAKPTAVGGAIVAQKDTNASGFMIWPDGSSSTWRFALNKSDDGGWNYDVAAGTTPVALNTWTHLTATYNANGGSMALYVNGQLAATGWHTATVPSNGSLLIGDYQYQGAPSAFFKGNIADVEVFREALPAGDVAVLAAGGGSDLQAGNLLNASALDEPNLRTVVLALGANDLAHGDTAATIEANLTSLVTDIKTGLKQYKGPDGTFQIHVIVTTVPSMGWAANDPREQARTALNSDLSNNKIGAVDGVEDVAKASAGAGSTDPNVINSAIANQFAADAQSYVISL</sequence>
<feature type="signal peptide" evidence="4">
    <location>
        <begin position="1"/>
        <end position="32"/>
    </location>
</feature>
<dbReference type="Proteomes" id="UP000540506">
    <property type="component" value="Unassembled WGS sequence"/>
</dbReference>
<gene>
    <name evidence="6" type="ORF">FHR34_004726</name>
</gene>
<evidence type="ECO:0000259" key="5">
    <source>
        <dbReference type="SMART" id="SM00560"/>
    </source>
</evidence>
<dbReference type="EMBL" id="JACHJV010000001">
    <property type="protein sequence ID" value="MBB4925733.1"/>
    <property type="molecule type" value="Genomic_DNA"/>
</dbReference>
<comment type="caution">
    <text evidence="6">The sequence shown here is derived from an EMBL/GenBank/DDBJ whole genome shotgun (WGS) entry which is preliminary data.</text>
</comment>
<feature type="region of interest" description="Disordered" evidence="3">
    <location>
        <begin position="257"/>
        <end position="322"/>
    </location>
</feature>
<dbReference type="InterPro" id="IPR013320">
    <property type="entry name" value="ConA-like_dom_sf"/>
</dbReference>
<evidence type="ECO:0000256" key="4">
    <source>
        <dbReference type="SAM" id="SignalP"/>
    </source>
</evidence>
<accession>A0A7W7R5W0</accession>
<dbReference type="PANTHER" id="PTHR43784:SF2">
    <property type="entry name" value="GDSL-LIKE LIPASE_ACYLHYDROLASE, PUTATIVE (AFU_ORTHOLOGUE AFUA_2G00820)-RELATED"/>
    <property type="match status" value="1"/>
</dbReference>
<evidence type="ECO:0000256" key="3">
    <source>
        <dbReference type="SAM" id="MobiDB-lite"/>
    </source>
</evidence>
<dbReference type="Gene3D" id="2.60.120.200">
    <property type="match status" value="2"/>
</dbReference>
<evidence type="ECO:0000313" key="7">
    <source>
        <dbReference type="Proteomes" id="UP000540506"/>
    </source>
</evidence>
<evidence type="ECO:0000313" key="6">
    <source>
        <dbReference type="EMBL" id="MBB4925733.1"/>
    </source>
</evidence>
<dbReference type="InterPro" id="IPR053140">
    <property type="entry name" value="GDSL_Rv0518-like"/>
</dbReference>
<feature type="domain" description="LamG-like jellyroll fold" evidence="5">
    <location>
        <begin position="1695"/>
        <end position="1832"/>
    </location>
</feature>
<feature type="region of interest" description="Disordered" evidence="3">
    <location>
        <begin position="973"/>
        <end position="1006"/>
    </location>
</feature>
<dbReference type="Pfam" id="PF13385">
    <property type="entry name" value="Laminin_G_3"/>
    <property type="match status" value="2"/>
</dbReference>
<dbReference type="InterPro" id="IPR006311">
    <property type="entry name" value="TAT_signal"/>
</dbReference>
<evidence type="ECO:0000256" key="1">
    <source>
        <dbReference type="ARBA" id="ARBA00022729"/>
    </source>
</evidence>